<evidence type="ECO:0000256" key="1">
    <source>
        <dbReference type="SAM" id="Phobius"/>
    </source>
</evidence>
<feature type="transmembrane region" description="Helical" evidence="1">
    <location>
        <begin position="7"/>
        <end position="28"/>
    </location>
</feature>
<keyword evidence="1" id="KW-0812">Transmembrane</keyword>
<sequence length="64" mass="7801">MYNRLKRWSFLVNLVIALICFWIVPTYVFHSHHFLTYVAMFIVAVIISDLILHKGKLWRPTRRR</sequence>
<proteinExistence type="predicted"/>
<keyword evidence="1" id="KW-0472">Membrane</keyword>
<organism evidence="2 3">
    <name type="scientific">Paenibacillus cellulosilyticus</name>
    <dbReference type="NCBI Taxonomy" id="375489"/>
    <lineage>
        <taxon>Bacteria</taxon>
        <taxon>Bacillati</taxon>
        <taxon>Bacillota</taxon>
        <taxon>Bacilli</taxon>
        <taxon>Bacillales</taxon>
        <taxon>Paenibacillaceae</taxon>
        <taxon>Paenibacillus</taxon>
    </lineage>
</organism>
<accession>A0A2V2YVR4</accession>
<name>A0A2V2YVR4_9BACL</name>
<dbReference type="EMBL" id="QGTQ01000030">
    <property type="protein sequence ID" value="PWV94532.1"/>
    <property type="molecule type" value="Genomic_DNA"/>
</dbReference>
<dbReference type="RefSeq" id="WP_110046753.1">
    <property type="nucleotide sequence ID" value="NZ_CP054612.1"/>
</dbReference>
<evidence type="ECO:0000313" key="2">
    <source>
        <dbReference type="EMBL" id="PWV94532.1"/>
    </source>
</evidence>
<feature type="transmembrane region" description="Helical" evidence="1">
    <location>
        <begin position="34"/>
        <end position="52"/>
    </location>
</feature>
<gene>
    <name evidence="2" type="ORF">DFQ01_13097</name>
</gene>
<dbReference type="AlphaFoldDB" id="A0A2V2YVR4"/>
<keyword evidence="1" id="KW-1133">Transmembrane helix</keyword>
<reference evidence="2 3" key="1">
    <citation type="submission" date="2018-05" db="EMBL/GenBank/DDBJ databases">
        <title>Genomic Encyclopedia of Type Strains, Phase III (KMG-III): the genomes of soil and plant-associated and newly described type strains.</title>
        <authorList>
            <person name="Whitman W."/>
        </authorList>
    </citation>
    <scope>NUCLEOTIDE SEQUENCE [LARGE SCALE GENOMIC DNA]</scope>
    <source>
        <strain evidence="2 3">CECT 5696</strain>
    </source>
</reference>
<evidence type="ECO:0000313" key="3">
    <source>
        <dbReference type="Proteomes" id="UP000246635"/>
    </source>
</evidence>
<comment type="caution">
    <text evidence="2">The sequence shown here is derived from an EMBL/GenBank/DDBJ whole genome shotgun (WGS) entry which is preliminary data.</text>
</comment>
<dbReference type="Proteomes" id="UP000246635">
    <property type="component" value="Unassembled WGS sequence"/>
</dbReference>
<protein>
    <submittedName>
        <fullName evidence="2">Uncharacterized protein</fullName>
    </submittedName>
</protein>
<keyword evidence="3" id="KW-1185">Reference proteome</keyword>